<sequence>MTDICALCLGGSSEVPPFGTAHDAQDFVRPCTCSLVVHRRCLLDWFNSLPAARVSRASPADEDGLAIPADDGLAIPADNDGLANGAANAAFPDATDDTFRSISSAFGGINFSGSVRVNMGVAAPSVLEAPGFLSAPCPQCKQALYFRTRASAALGMVSLARAALTDTVQYSGALVALTGAASGVLAVGYAGLARAGASMLDALVPASLLGPLFLRRAPRARPFALSPPAWDNYKQHLIVLFPIVMYRARSASSVVRSDWRDSAACALSEFWVCNYLSSVGDHKLARAVWANMRAAFGAAAADRRNLARLCHPAALARALVANIDWWDPKVLVASMVPVRWAYQLFFRATFNRWYFDLAARARPRDIANTVSPRDLTALQDLSARRAALWAQMAKAHGPLGLWASVRAGGARAGFRSFSAWCGLAWRLVKTSFLLEARKFSACCRNDYSAAFFYSSSVITAVTTAVWPFLAADVGRVVVHLLARRFGGVPRDRLVLAANLLGMVAVALAKDVANCYLSAQKARQITDMAIVRPAAREPASESQAARPTFPGAYRE</sequence>
<proteinExistence type="predicted"/>
<gene>
    <name evidence="6" type="ORF">CLUG_05249</name>
</gene>
<accession>C4YAM1</accession>
<dbReference type="HOGENOM" id="CLU_016808_0_0_1"/>
<comment type="subcellular location">
    <subcellularLocation>
        <location evidence="1">Membrane</location>
        <topology evidence="1">Multi-pass membrane protein</topology>
    </subcellularLocation>
</comment>
<dbReference type="EMBL" id="CH408082">
    <property type="protein sequence ID" value="EEQ41124.1"/>
    <property type="molecule type" value="Genomic_DNA"/>
</dbReference>
<evidence type="ECO:0000256" key="5">
    <source>
        <dbReference type="SAM" id="MobiDB-lite"/>
    </source>
</evidence>
<evidence type="ECO:0000313" key="7">
    <source>
        <dbReference type="Proteomes" id="UP000007703"/>
    </source>
</evidence>
<dbReference type="Proteomes" id="UP000007703">
    <property type="component" value="Unassembled WGS sequence"/>
</dbReference>
<reference evidence="6 7" key="1">
    <citation type="journal article" date="2009" name="Nature">
        <title>Evolution of pathogenicity and sexual reproduction in eight Candida genomes.</title>
        <authorList>
            <person name="Butler G."/>
            <person name="Rasmussen M.D."/>
            <person name="Lin M.F."/>
            <person name="Santos M.A."/>
            <person name="Sakthikumar S."/>
            <person name="Munro C.A."/>
            <person name="Rheinbay E."/>
            <person name="Grabherr M."/>
            <person name="Forche A."/>
            <person name="Reedy J.L."/>
            <person name="Agrafioti I."/>
            <person name="Arnaud M.B."/>
            <person name="Bates S."/>
            <person name="Brown A.J."/>
            <person name="Brunke S."/>
            <person name="Costanzo M.C."/>
            <person name="Fitzpatrick D.A."/>
            <person name="de Groot P.W."/>
            <person name="Harris D."/>
            <person name="Hoyer L.L."/>
            <person name="Hube B."/>
            <person name="Klis F.M."/>
            <person name="Kodira C."/>
            <person name="Lennard N."/>
            <person name="Logue M.E."/>
            <person name="Martin R."/>
            <person name="Neiman A.M."/>
            <person name="Nikolaou E."/>
            <person name="Quail M.A."/>
            <person name="Quinn J."/>
            <person name="Santos M.C."/>
            <person name="Schmitzberger F.F."/>
            <person name="Sherlock G."/>
            <person name="Shah P."/>
            <person name="Silverstein K.A."/>
            <person name="Skrzypek M.S."/>
            <person name="Soll D."/>
            <person name="Staggs R."/>
            <person name="Stansfield I."/>
            <person name="Stumpf M.P."/>
            <person name="Sudbery P.E."/>
            <person name="Srikantha T."/>
            <person name="Zeng Q."/>
            <person name="Berman J."/>
            <person name="Berriman M."/>
            <person name="Heitman J."/>
            <person name="Gow N.A."/>
            <person name="Lorenz M.C."/>
            <person name="Birren B.W."/>
            <person name="Kellis M."/>
            <person name="Cuomo C.A."/>
        </authorList>
    </citation>
    <scope>NUCLEOTIDE SEQUENCE [LARGE SCALE GENOMIC DNA]</scope>
    <source>
        <strain evidence="6 7">ATCC 42720</strain>
    </source>
</reference>
<evidence type="ECO:0000256" key="1">
    <source>
        <dbReference type="ARBA" id="ARBA00004141"/>
    </source>
</evidence>
<dbReference type="KEGG" id="clu:CLUG_05249"/>
<dbReference type="AlphaFoldDB" id="C4YAM1"/>
<feature type="region of interest" description="Disordered" evidence="5">
    <location>
        <begin position="535"/>
        <end position="554"/>
    </location>
</feature>
<dbReference type="OMA" id="ILAPCPQ"/>
<dbReference type="PANTHER" id="PTHR46283">
    <property type="entry name" value="E3 UBIQUITIN-PROTEIN LIGASE MARCH5"/>
    <property type="match status" value="1"/>
</dbReference>
<dbReference type="VEuPathDB" id="FungiDB:CLUG_05249"/>
<keyword evidence="4" id="KW-0472">Membrane</keyword>
<organism evidence="6 7">
    <name type="scientific">Clavispora lusitaniae (strain ATCC 42720)</name>
    <name type="common">Yeast</name>
    <name type="synonym">Candida lusitaniae</name>
    <dbReference type="NCBI Taxonomy" id="306902"/>
    <lineage>
        <taxon>Eukaryota</taxon>
        <taxon>Fungi</taxon>
        <taxon>Dikarya</taxon>
        <taxon>Ascomycota</taxon>
        <taxon>Saccharomycotina</taxon>
        <taxon>Pichiomycetes</taxon>
        <taxon>Metschnikowiaceae</taxon>
        <taxon>Clavispora</taxon>
    </lineage>
</organism>
<dbReference type="InParanoid" id="C4YAM1"/>
<evidence type="ECO:0000256" key="2">
    <source>
        <dbReference type="ARBA" id="ARBA00022692"/>
    </source>
</evidence>
<evidence type="ECO:0000313" key="6">
    <source>
        <dbReference type="EMBL" id="EEQ41124.1"/>
    </source>
</evidence>
<keyword evidence="3" id="KW-1133">Transmembrane helix</keyword>
<dbReference type="OrthoDB" id="5817083at2759"/>
<evidence type="ECO:0000256" key="3">
    <source>
        <dbReference type="ARBA" id="ARBA00022989"/>
    </source>
</evidence>
<dbReference type="GO" id="GO:0016020">
    <property type="term" value="C:membrane"/>
    <property type="evidence" value="ECO:0007669"/>
    <property type="project" value="UniProtKB-SubCell"/>
</dbReference>
<dbReference type="GeneID" id="8495000"/>
<name>C4YAM1_CLAL4</name>
<keyword evidence="2" id="KW-0812">Transmembrane</keyword>
<protein>
    <submittedName>
        <fullName evidence="6">Uncharacterized protein</fullName>
    </submittedName>
</protein>
<evidence type="ECO:0000256" key="4">
    <source>
        <dbReference type="ARBA" id="ARBA00023136"/>
    </source>
</evidence>